<dbReference type="InterPro" id="IPR048343">
    <property type="entry name" value="ZW10_C"/>
</dbReference>
<gene>
    <name evidence="5" type="ORF">PPACK8108_LOCUS19608</name>
</gene>
<dbReference type="PANTHER" id="PTHR12205">
    <property type="entry name" value="CENTROMERE/KINETOCHORE PROTEIN ZW10"/>
    <property type="match status" value="1"/>
</dbReference>
<evidence type="ECO:0000313" key="6">
    <source>
        <dbReference type="Proteomes" id="UP001153365"/>
    </source>
</evidence>
<name>A0AAV0BE94_PHAPC</name>
<feature type="domain" description="ZW10 C-terminal helical" evidence="4">
    <location>
        <begin position="1013"/>
        <end position="1158"/>
    </location>
</feature>
<sequence length="1170" mass="133864">MESETQDFLERIIDQSKTTSRTDIRPQLDQIDQEIRRVKDQIRDRVSSNWDEFKNQFEIGTRLYNQSIDHELTFKNLNLELDHPETGLIPSLLRKFESHQTIYDQYHQSDQILKANKSLLAAYQSVCELSQLIESGHLVDASQKLNSFKSIVHQELPLNSQSRLVQRAFKKIIELEEDLKQKLIESIRDCIVLREDLNQLSETGLEIRSEIHLKANSLSGTTLRSSYAIEALQNFSEVKCQEEQIDRIVKKLTDRLTHPLIQSAAPNSKIRLSLVQSPESEESKCNLQMYQIYDEDNYLGLFDSLRLLLSTLGRMVFTSSPLKEIFSKSLITKLQTQIIEGFLDPSLPQTTKDEKSLTLIPELLSKTLEFAGWLREDGWFDGLSSDDSNMLLDWRDNIRDRFVCKVASRILEMARKAMLTTSWEGVVVPWEIIVEIQETKPPPLPSLPPSQEISSFSSDQDLVGGNVSKPLQKSNSEDKSSRFSTNLVRQFTDPLKKNISTKDSIGFKSLFNFGSESTHQRQDSQKSTTFLDRDQSSSPKSDQQPKGFRSLFDFGTSDQPTDSLNSESNTAQLNNDSSAPQTEKTSSPEMVEPPSDISSPQSSKSKNNKSDQSSKNYDNSTAQNRVEEDVDWDMGCGSSTENFLDKKLQDLKSDSLKTQDEVEEDCWGLDEAEEEEGKEDMTAIGPNPPETDITIETENKINATNHVNSSISPERIPPSLDSKKTGLQQKIKEEEFDDKEFEPDPESWGFEDEGLGTDENEGGIERKSEEDQEVMRLRGGVQSNTPSEVEEDDDEAWGWNDELSSSEKQSLTLPPKIDETQIPVQTFNEENKFTKGKGQSSFKNIVRIEDRFTISKLVQLVVNLVKDIIEDAKVISDPNFSSNCLTDSYRGLMRIVIDLGDLFRIVMPIVHSNLLDSVPSLSFQFANDCDWLSKEFIGLMEREKEECQKVVKVVEDQIERLSKDLKLLATQTRQKQLVLQRNILMECLDELESYGGFFETSKEENYLRCQRTFKQMVYLLDRLSQSIKIIVIKEDYFKLVGDLIGCILIRILNEVENQDDISEKDSISLNKLLNSLKEDLSKFFFTDGDGEGEEKVYEISRYVNCWFKFNFLSELLEASMADIMWMEEEGLLIDFDKDEIIKLIKSLFSDSELRAKNIDLINSRHLDRAK</sequence>
<feature type="compositionally biased region" description="Basic and acidic residues" evidence="2">
    <location>
        <begin position="763"/>
        <end position="776"/>
    </location>
</feature>
<feature type="compositionally biased region" description="Polar residues" evidence="2">
    <location>
        <begin position="556"/>
        <end position="588"/>
    </location>
</feature>
<dbReference type="Gene3D" id="1.10.357.150">
    <property type="match status" value="1"/>
</dbReference>
<dbReference type="PANTHER" id="PTHR12205:SF0">
    <property type="entry name" value="CENTROMERE_KINETOCHORE PROTEIN ZW10 HOMOLOG"/>
    <property type="match status" value="1"/>
</dbReference>
<comment type="caution">
    <text evidence="5">The sequence shown here is derived from an EMBL/GenBank/DDBJ whole genome shotgun (WGS) entry which is preliminary data.</text>
</comment>
<dbReference type="GO" id="GO:0005737">
    <property type="term" value="C:cytoplasm"/>
    <property type="evidence" value="ECO:0007669"/>
    <property type="project" value="GOC"/>
</dbReference>
<dbReference type="Proteomes" id="UP001153365">
    <property type="component" value="Unassembled WGS sequence"/>
</dbReference>
<feature type="region of interest" description="Disordered" evidence="2">
    <location>
        <begin position="516"/>
        <end position="796"/>
    </location>
</feature>
<accession>A0AAV0BE94</accession>
<feature type="compositionally biased region" description="Acidic residues" evidence="2">
    <location>
        <begin position="734"/>
        <end position="762"/>
    </location>
</feature>
<keyword evidence="1" id="KW-0175">Coiled coil</keyword>
<evidence type="ECO:0000256" key="2">
    <source>
        <dbReference type="SAM" id="MobiDB-lite"/>
    </source>
</evidence>
<organism evidence="5 6">
    <name type="scientific">Phakopsora pachyrhizi</name>
    <name type="common">Asian soybean rust disease fungus</name>
    <dbReference type="NCBI Taxonomy" id="170000"/>
    <lineage>
        <taxon>Eukaryota</taxon>
        <taxon>Fungi</taxon>
        <taxon>Dikarya</taxon>
        <taxon>Basidiomycota</taxon>
        <taxon>Pucciniomycotina</taxon>
        <taxon>Pucciniomycetes</taxon>
        <taxon>Pucciniales</taxon>
        <taxon>Phakopsoraceae</taxon>
        <taxon>Phakopsora</taxon>
    </lineage>
</organism>
<evidence type="ECO:0000259" key="4">
    <source>
        <dbReference type="Pfam" id="PF22766"/>
    </source>
</evidence>
<protein>
    <submittedName>
        <fullName evidence="5">Expressed protein</fullName>
    </submittedName>
</protein>
<feature type="compositionally biased region" description="Low complexity" evidence="2">
    <location>
        <begin position="536"/>
        <end position="546"/>
    </location>
</feature>
<dbReference type="GO" id="GO:0007094">
    <property type="term" value="P:mitotic spindle assembly checkpoint signaling"/>
    <property type="evidence" value="ECO:0007669"/>
    <property type="project" value="TreeGrafter"/>
</dbReference>
<feature type="compositionally biased region" description="Polar residues" evidence="2">
    <location>
        <begin position="451"/>
        <end position="460"/>
    </location>
</feature>
<keyword evidence="6" id="KW-1185">Reference proteome</keyword>
<dbReference type="Pfam" id="PF22766">
    <property type="entry name" value="ZW10_C2"/>
    <property type="match status" value="1"/>
</dbReference>
<reference evidence="5" key="1">
    <citation type="submission" date="2022-06" db="EMBL/GenBank/DDBJ databases">
        <authorList>
            <consortium name="SYNGENTA / RWTH Aachen University"/>
        </authorList>
    </citation>
    <scope>NUCLEOTIDE SEQUENCE</scope>
</reference>
<feature type="coiled-coil region" evidence="1">
    <location>
        <begin position="944"/>
        <end position="971"/>
    </location>
</feature>
<feature type="compositionally biased region" description="Polar residues" evidence="2">
    <location>
        <begin position="694"/>
        <end position="712"/>
    </location>
</feature>
<evidence type="ECO:0000259" key="3">
    <source>
        <dbReference type="Pfam" id="PF20666"/>
    </source>
</evidence>
<feature type="compositionally biased region" description="Low complexity" evidence="2">
    <location>
        <begin position="593"/>
        <end position="620"/>
    </location>
</feature>
<feature type="domain" description="Centromere/kinetochore protein zw10 C-terminal" evidence="3">
    <location>
        <begin position="851"/>
        <end position="986"/>
    </location>
</feature>
<dbReference type="Pfam" id="PF20666">
    <property type="entry name" value="ZW10_C"/>
    <property type="match status" value="1"/>
</dbReference>
<evidence type="ECO:0000256" key="1">
    <source>
        <dbReference type="SAM" id="Coils"/>
    </source>
</evidence>
<feature type="compositionally biased region" description="Basic and acidic residues" evidence="2">
    <location>
        <begin position="643"/>
        <end position="660"/>
    </location>
</feature>
<dbReference type="AlphaFoldDB" id="A0AAV0BE94"/>
<feature type="compositionally biased region" description="Acidic residues" evidence="2">
    <location>
        <begin position="661"/>
        <end position="678"/>
    </location>
</feature>
<dbReference type="GO" id="GO:0006888">
    <property type="term" value="P:endoplasmic reticulum to Golgi vesicle-mediated transport"/>
    <property type="evidence" value="ECO:0007669"/>
    <property type="project" value="TreeGrafter"/>
</dbReference>
<dbReference type="InterPro" id="IPR055148">
    <property type="entry name" value="ZW10_C_2"/>
</dbReference>
<dbReference type="GO" id="GO:1990423">
    <property type="term" value="C:RZZ complex"/>
    <property type="evidence" value="ECO:0007669"/>
    <property type="project" value="TreeGrafter"/>
</dbReference>
<evidence type="ECO:0000313" key="5">
    <source>
        <dbReference type="EMBL" id="CAH7685133.1"/>
    </source>
</evidence>
<dbReference type="InterPro" id="IPR046362">
    <property type="entry name" value="Zw10/DSL1_C_sf"/>
</dbReference>
<dbReference type="EMBL" id="CALTRL010005709">
    <property type="protein sequence ID" value="CAH7685133.1"/>
    <property type="molecule type" value="Genomic_DNA"/>
</dbReference>
<feature type="region of interest" description="Disordered" evidence="2">
    <location>
        <begin position="443"/>
        <end position="485"/>
    </location>
</feature>
<proteinExistence type="predicted"/>